<evidence type="ECO:0000313" key="2">
    <source>
        <dbReference type="EMBL" id="BAD05378.1"/>
    </source>
</evidence>
<reference evidence="3" key="3">
    <citation type="journal article" date="2005" name="Nature">
        <title>The map-based sequence of the rice genome.</title>
        <authorList>
            <consortium name="International rice genome sequencing project (IRGSP)"/>
            <person name="Matsumoto T."/>
            <person name="Wu J."/>
            <person name="Kanamori H."/>
            <person name="Katayose Y."/>
            <person name="Fujisawa M."/>
            <person name="Namiki N."/>
            <person name="Mizuno H."/>
            <person name="Yamamoto K."/>
            <person name="Antonio B.A."/>
            <person name="Baba T."/>
            <person name="Sakata K."/>
            <person name="Nagamura Y."/>
            <person name="Aoki H."/>
            <person name="Arikawa K."/>
            <person name="Arita K."/>
            <person name="Bito T."/>
            <person name="Chiden Y."/>
            <person name="Fujitsuka N."/>
            <person name="Fukunaka R."/>
            <person name="Hamada M."/>
            <person name="Harada C."/>
            <person name="Hayashi A."/>
            <person name="Hijishita S."/>
            <person name="Honda M."/>
            <person name="Hosokawa S."/>
            <person name="Ichikawa Y."/>
            <person name="Idonuma A."/>
            <person name="Iijima M."/>
            <person name="Ikeda M."/>
            <person name="Ikeno M."/>
            <person name="Ito K."/>
            <person name="Ito S."/>
            <person name="Ito T."/>
            <person name="Ito Y."/>
            <person name="Ito Y."/>
            <person name="Iwabuchi A."/>
            <person name="Kamiya K."/>
            <person name="Karasawa W."/>
            <person name="Kurita K."/>
            <person name="Katagiri S."/>
            <person name="Kikuta A."/>
            <person name="Kobayashi H."/>
            <person name="Kobayashi N."/>
            <person name="Machita K."/>
            <person name="Maehara T."/>
            <person name="Masukawa M."/>
            <person name="Mizubayashi T."/>
            <person name="Mukai Y."/>
            <person name="Nagasaki H."/>
            <person name="Nagata Y."/>
            <person name="Naito S."/>
            <person name="Nakashima M."/>
            <person name="Nakama Y."/>
            <person name="Nakamichi Y."/>
            <person name="Nakamura M."/>
            <person name="Meguro A."/>
            <person name="Negishi M."/>
            <person name="Ohta I."/>
            <person name="Ohta T."/>
            <person name="Okamoto M."/>
            <person name="Ono N."/>
            <person name="Saji S."/>
            <person name="Sakaguchi M."/>
            <person name="Sakai K."/>
            <person name="Shibata M."/>
            <person name="Shimokawa T."/>
            <person name="Song J."/>
            <person name="Takazaki Y."/>
            <person name="Terasawa K."/>
            <person name="Tsugane M."/>
            <person name="Tsuji K."/>
            <person name="Ueda S."/>
            <person name="Waki K."/>
            <person name="Yamagata H."/>
            <person name="Yamamoto M."/>
            <person name="Yamamoto S."/>
            <person name="Yamane H."/>
            <person name="Yoshiki S."/>
            <person name="Yoshihara R."/>
            <person name="Yukawa K."/>
            <person name="Zhong H."/>
            <person name="Yano M."/>
            <person name="Yuan Q."/>
            <person name="Ouyang S."/>
            <person name="Liu J."/>
            <person name="Jones K.M."/>
            <person name="Gansberger K."/>
            <person name="Moffat K."/>
            <person name="Hill J."/>
            <person name="Bera J."/>
            <person name="Fadrosh D."/>
            <person name="Jin S."/>
            <person name="Johri S."/>
            <person name="Kim M."/>
            <person name="Overton L."/>
            <person name="Reardon M."/>
            <person name="Tsitrin T."/>
            <person name="Vuong H."/>
            <person name="Weaver B."/>
            <person name="Ciecko A."/>
            <person name="Tallon L."/>
            <person name="Jackson J."/>
            <person name="Pai G."/>
            <person name="Aken S.V."/>
            <person name="Utterback T."/>
            <person name="Reidmuller S."/>
            <person name="Feldblyum T."/>
            <person name="Hsiao J."/>
            <person name="Zismann V."/>
            <person name="Iobst S."/>
            <person name="de Vazeille A.R."/>
            <person name="Buell C.R."/>
            <person name="Ying K."/>
            <person name="Li Y."/>
            <person name="Lu T."/>
            <person name="Huang Y."/>
            <person name="Zhao Q."/>
            <person name="Feng Q."/>
            <person name="Zhang L."/>
            <person name="Zhu J."/>
            <person name="Weng Q."/>
            <person name="Mu J."/>
            <person name="Lu Y."/>
            <person name="Fan D."/>
            <person name="Liu Y."/>
            <person name="Guan J."/>
            <person name="Zhang Y."/>
            <person name="Yu S."/>
            <person name="Liu X."/>
            <person name="Zhang Y."/>
            <person name="Hong G."/>
            <person name="Han B."/>
            <person name="Choisne N."/>
            <person name="Demange N."/>
            <person name="Orjeda G."/>
            <person name="Samain S."/>
            <person name="Cattolico L."/>
            <person name="Pelletier E."/>
            <person name="Couloux A."/>
            <person name="Segurens B."/>
            <person name="Wincker P."/>
            <person name="D'Hont A."/>
            <person name="Scarpelli C."/>
            <person name="Weissenbach J."/>
            <person name="Salanoubat M."/>
            <person name="Quetier F."/>
            <person name="Yu Y."/>
            <person name="Kim H.R."/>
            <person name="Rambo T."/>
            <person name="Currie J."/>
            <person name="Collura K."/>
            <person name="Luo M."/>
            <person name="Yang T."/>
            <person name="Ammiraju J.S.S."/>
            <person name="Engler F."/>
            <person name="Soderlund C."/>
            <person name="Wing R.A."/>
            <person name="Palmer L.E."/>
            <person name="de la Bastide M."/>
            <person name="Spiegel L."/>
            <person name="Nascimento L."/>
            <person name="Zutavern T."/>
            <person name="O'Shaughnessy A."/>
            <person name="Dike S."/>
            <person name="Dedhia N."/>
            <person name="Preston R."/>
            <person name="Balija V."/>
            <person name="McCombie W.R."/>
            <person name="Chow T."/>
            <person name="Chen H."/>
            <person name="Chung M."/>
            <person name="Chen C."/>
            <person name="Shaw J."/>
            <person name="Wu H."/>
            <person name="Hsiao K."/>
            <person name="Chao Y."/>
            <person name="Chu M."/>
            <person name="Cheng C."/>
            <person name="Hour A."/>
            <person name="Lee P."/>
            <person name="Lin S."/>
            <person name="Lin Y."/>
            <person name="Liou J."/>
            <person name="Liu S."/>
            <person name="Hsing Y."/>
            <person name="Raghuvanshi S."/>
            <person name="Mohanty A."/>
            <person name="Bharti A.K."/>
            <person name="Gaur A."/>
            <person name="Gupta V."/>
            <person name="Kumar D."/>
            <person name="Ravi V."/>
            <person name="Vij S."/>
            <person name="Kapur A."/>
            <person name="Khurana P."/>
            <person name="Khurana P."/>
            <person name="Khurana J.P."/>
            <person name="Tyagi A.K."/>
            <person name="Gaikwad K."/>
            <person name="Singh A."/>
            <person name="Dalal V."/>
            <person name="Srivastava S."/>
            <person name="Dixit A."/>
            <person name="Pal A.K."/>
            <person name="Ghazi I.A."/>
            <person name="Yadav M."/>
            <person name="Pandit A."/>
            <person name="Bhargava A."/>
            <person name="Sureshbabu K."/>
            <person name="Batra K."/>
            <person name="Sharma T.R."/>
            <person name="Mohapatra T."/>
            <person name="Singh N.K."/>
            <person name="Messing J."/>
            <person name="Nelson A.B."/>
            <person name="Fuks G."/>
            <person name="Kavchok S."/>
            <person name="Keizer G."/>
            <person name="Linton E."/>
            <person name="Llaca V."/>
            <person name="Song R."/>
            <person name="Tanyolac B."/>
            <person name="Young S."/>
            <person name="Ho-Il K."/>
            <person name="Hahn J.H."/>
            <person name="Sangsakoo G."/>
            <person name="Vanavichit A."/>
            <person name="de Mattos Luiz.A.T."/>
            <person name="Zimmer P.D."/>
            <person name="Malone G."/>
            <person name="Dellagostin O."/>
            <person name="de Oliveira A.C."/>
            <person name="Bevan M."/>
            <person name="Bancroft I."/>
            <person name="Minx P."/>
            <person name="Cordum H."/>
            <person name="Wilson R."/>
            <person name="Cheng Z."/>
            <person name="Jin W."/>
            <person name="Jiang J."/>
            <person name="Leong S.A."/>
            <person name="Iwama H."/>
            <person name="Gojobori T."/>
            <person name="Itoh T."/>
            <person name="Niimura Y."/>
            <person name="Fujii Y."/>
            <person name="Habara T."/>
            <person name="Sakai H."/>
            <person name="Sato Y."/>
            <person name="Wilson G."/>
            <person name="Kumar K."/>
            <person name="McCouch S."/>
            <person name="Juretic N."/>
            <person name="Hoen D."/>
            <person name="Wright S."/>
            <person name="Bruskiewich R."/>
            <person name="Bureau T."/>
            <person name="Miyao A."/>
            <person name="Hirochika H."/>
            <person name="Nishikawa T."/>
            <person name="Kadowaki K."/>
            <person name="Sugiura M."/>
            <person name="Burr B."/>
            <person name="Sasaki T."/>
        </authorList>
    </citation>
    <scope>NUCLEOTIDE SEQUENCE [LARGE SCALE GENOMIC DNA]</scope>
    <source>
        <strain evidence="3">cv. Nipponbare</strain>
    </source>
</reference>
<evidence type="ECO:0000313" key="3">
    <source>
        <dbReference type="Proteomes" id="UP000000763"/>
    </source>
</evidence>
<accession>Q6ZB29</accession>
<evidence type="ECO:0000313" key="1">
    <source>
        <dbReference type="EMBL" id="BAD05301.1"/>
    </source>
</evidence>
<reference evidence="2" key="2">
    <citation type="submission" date="2002-01" db="EMBL/GenBank/DDBJ databases">
        <title>Oryza sativa nipponbare(GA3) genomic DNA, chromosome 8, BAC clone:OJ1267_E11.</title>
        <authorList>
            <person name="Sasaki T."/>
            <person name="Matsumoto T."/>
            <person name="Yamamoto K."/>
        </authorList>
    </citation>
    <scope>NUCLEOTIDE SEQUENCE</scope>
</reference>
<dbReference type="EMBL" id="AP004647">
    <property type="protein sequence ID" value="BAD05378.1"/>
    <property type="molecule type" value="Genomic_DNA"/>
</dbReference>
<reference evidence="3" key="4">
    <citation type="journal article" date="2008" name="Nucleic Acids Res.">
        <title>The rice annotation project database (RAP-DB): 2008 update.</title>
        <authorList>
            <consortium name="The rice annotation project (RAP)"/>
        </authorList>
    </citation>
    <scope>GENOME REANNOTATION</scope>
    <source>
        <strain evidence="3">cv. Nipponbare</strain>
    </source>
</reference>
<protein>
    <submittedName>
        <fullName evidence="2">Uncharacterized protein</fullName>
    </submittedName>
</protein>
<dbReference type="Proteomes" id="UP000000763">
    <property type="component" value="Chromosome 8"/>
</dbReference>
<dbReference type="AlphaFoldDB" id="Q6ZB29"/>
<sequence length="76" mass="8870">MPLPPPPPRTMHGRQWHFSATRPIDDEYLSPTSYALDEEHYENPMMCGFTLWINTVSPTYDGRRVTKAECKQSTRE</sequence>
<name>Q6ZB29_ORYSJ</name>
<dbReference type="EMBL" id="AP004465">
    <property type="protein sequence ID" value="BAD05301.1"/>
    <property type="molecule type" value="Genomic_DNA"/>
</dbReference>
<gene>
    <name evidence="2" type="ORF">OJ1267_E11.31</name>
    <name evidence="1" type="ORF">P0690C12.11</name>
</gene>
<organism evidence="2 3">
    <name type="scientific">Oryza sativa subsp. japonica</name>
    <name type="common">Rice</name>
    <dbReference type="NCBI Taxonomy" id="39947"/>
    <lineage>
        <taxon>Eukaryota</taxon>
        <taxon>Viridiplantae</taxon>
        <taxon>Streptophyta</taxon>
        <taxon>Embryophyta</taxon>
        <taxon>Tracheophyta</taxon>
        <taxon>Spermatophyta</taxon>
        <taxon>Magnoliopsida</taxon>
        <taxon>Liliopsida</taxon>
        <taxon>Poales</taxon>
        <taxon>Poaceae</taxon>
        <taxon>BOP clade</taxon>
        <taxon>Oryzoideae</taxon>
        <taxon>Oryzeae</taxon>
        <taxon>Oryzinae</taxon>
        <taxon>Oryza</taxon>
        <taxon>Oryza sativa</taxon>
    </lineage>
</organism>
<reference evidence="1" key="1">
    <citation type="submission" date="2001-12" db="EMBL/GenBank/DDBJ databases">
        <title>Oryza sativa nipponbare(GA3) genomic DNA, chromosome 8, PAC clone:P0690C12.</title>
        <authorList>
            <person name="Sasaki T."/>
            <person name="Matsumoto T."/>
            <person name="Yamamoto K."/>
        </authorList>
    </citation>
    <scope>NUCLEOTIDE SEQUENCE</scope>
</reference>
<proteinExistence type="predicted"/>